<name>A0A166IR25_DAUCS</name>
<protein>
    <recommendedName>
        <fullName evidence="1">Single-stranded DNA binding protein Ssb-like OB fold domain-containing protein</fullName>
    </recommendedName>
</protein>
<dbReference type="Pfam" id="PF21473">
    <property type="entry name" value="OB_Ssb-like"/>
    <property type="match status" value="1"/>
</dbReference>
<gene>
    <name evidence="2" type="ORF">DCAR_004051</name>
    <name evidence="3" type="ORF">DCAR_0104323</name>
</gene>
<dbReference type="Gramene" id="KZN11395">
    <property type="protein sequence ID" value="KZN11395"/>
    <property type="gene ID" value="DCAR_004051"/>
</dbReference>
<dbReference type="PANTHER" id="PTHR31472">
    <property type="entry name" value="OS05G0244600 PROTEIN"/>
    <property type="match status" value="1"/>
</dbReference>
<proteinExistence type="predicted"/>
<dbReference type="OrthoDB" id="2274046at2759"/>
<reference evidence="2" key="1">
    <citation type="journal article" date="2016" name="Nat. Genet.">
        <title>A high-quality carrot genome assembly provides new insights into carotenoid accumulation and asterid genome evolution.</title>
        <authorList>
            <person name="Iorizzo M."/>
            <person name="Ellison S."/>
            <person name="Senalik D."/>
            <person name="Zeng P."/>
            <person name="Satapoomin P."/>
            <person name="Huang J."/>
            <person name="Bowman M."/>
            <person name="Iovene M."/>
            <person name="Sanseverino W."/>
            <person name="Cavagnaro P."/>
            <person name="Yildiz M."/>
            <person name="Macko-Podgorni A."/>
            <person name="Moranska E."/>
            <person name="Grzebelus E."/>
            <person name="Grzebelus D."/>
            <person name="Ashrafi H."/>
            <person name="Zheng Z."/>
            <person name="Cheng S."/>
            <person name="Spooner D."/>
            <person name="Van Deynze A."/>
            <person name="Simon P."/>
        </authorList>
    </citation>
    <scope>NUCLEOTIDE SEQUENCE [LARGE SCALE GENOMIC DNA]</scope>
    <source>
        <tissue evidence="2">Leaf</tissue>
    </source>
</reference>
<dbReference type="CDD" id="cd04491">
    <property type="entry name" value="SoSSB_OBF"/>
    <property type="match status" value="1"/>
</dbReference>
<dbReference type="InterPro" id="IPR048970">
    <property type="entry name" value="OB_Ssb-like"/>
</dbReference>
<evidence type="ECO:0000313" key="3">
    <source>
        <dbReference type="EMBL" id="WOG85136.1"/>
    </source>
</evidence>
<evidence type="ECO:0000313" key="2">
    <source>
        <dbReference type="EMBL" id="KZN11395.1"/>
    </source>
</evidence>
<evidence type="ECO:0000259" key="1">
    <source>
        <dbReference type="Pfam" id="PF21473"/>
    </source>
</evidence>
<evidence type="ECO:0000313" key="4">
    <source>
        <dbReference type="Proteomes" id="UP000077755"/>
    </source>
</evidence>
<dbReference type="InterPro" id="IPR012340">
    <property type="entry name" value="NA-bd_OB-fold"/>
</dbReference>
<dbReference type="SUPFAM" id="SSF50249">
    <property type="entry name" value="Nucleic acid-binding proteins"/>
    <property type="match status" value="1"/>
</dbReference>
<dbReference type="Proteomes" id="UP000077755">
    <property type="component" value="Chromosome 1"/>
</dbReference>
<organism evidence="2">
    <name type="scientific">Daucus carota subsp. sativus</name>
    <name type="common">Carrot</name>
    <dbReference type="NCBI Taxonomy" id="79200"/>
    <lineage>
        <taxon>Eukaryota</taxon>
        <taxon>Viridiplantae</taxon>
        <taxon>Streptophyta</taxon>
        <taxon>Embryophyta</taxon>
        <taxon>Tracheophyta</taxon>
        <taxon>Spermatophyta</taxon>
        <taxon>Magnoliopsida</taxon>
        <taxon>eudicotyledons</taxon>
        <taxon>Gunneridae</taxon>
        <taxon>Pentapetalae</taxon>
        <taxon>asterids</taxon>
        <taxon>campanulids</taxon>
        <taxon>Apiales</taxon>
        <taxon>Apiaceae</taxon>
        <taxon>Apioideae</taxon>
        <taxon>Scandiceae</taxon>
        <taxon>Daucinae</taxon>
        <taxon>Daucus</taxon>
        <taxon>Daucus sect. Daucus</taxon>
    </lineage>
</organism>
<feature type="domain" description="Single-stranded DNA binding protein Ssb-like OB fold" evidence="1">
    <location>
        <begin position="28"/>
        <end position="117"/>
    </location>
</feature>
<sequence>MASNTKQEGSASSVPAKRKPVFVKVNDLKPGTKGHNLIVKVVSSTTVLDKKSIRSSGNTRIAECLIADDTASILFTARNQQVDLMKPGTTVIIRNSKIDMFKGSMRLAVDKWGLVEVTEPAKFDVKEDNNLSLVEYELVNVEV</sequence>
<dbReference type="KEGG" id="dcr:108204635"/>
<accession>A0A166IR25</accession>
<dbReference type="EMBL" id="LNRQ01000001">
    <property type="protein sequence ID" value="KZN11395.1"/>
    <property type="molecule type" value="Genomic_DNA"/>
</dbReference>
<reference evidence="3" key="2">
    <citation type="submission" date="2022-03" db="EMBL/GenBank/DDBJ databases">
        <title>Draft title - Genomic analysis of global carrot germplasm unveils the trajectory of domestication and the origin of high carotenoid orange carrot.</title>
        <authorList>
            <person name="Iorizzo M."/>
            <person name="Ellison S."/>
            <person name="Senalik D."/>
            <person name="Macko-Podgorni A."/>
            <person name="Grzebelus D."/>
            <person name="Bostan H."/>
            <person name="Rolling W."/>
            <person name="Curaba J."/>
            <person name="Simon P."/>
        </authorList>
    </citation>
    <scope>NUCLEOTIDE SEQUENCE</scope>
    <source>
        <tissue evidence="3">Leaf</tissue>
    </source>
</reference>
<keyword evidence="4" id="KW-1185">Reference proteome</keyword>
<dbReference type="PANTHER" id="PTHR31472:SF5">
    <property type="entry name" value="OS05G0244600 PROTEIN"/>
    <property type="match status" value="1"/>
</dbReference>
<dbReference type="AlphaFoldDB" id="A0A166IR25"/>
<dbReference type="OMA" id="HHQTTAQ"/>
<dbReference type="EMBL" id="CP093343">
    <property type="protein sequence ID" value="WOG85136.1"/>
    <property type="molecule type" value="Genomic_DNA"/>
</dbReference>
<dbReference type="Gene3D" id="2.40.50.140">
    <property type="entry name" value="Nucleic acid-binding proteins"/>
    <property type="match status" value="1"/>
</dbReference>